<dbReference type="RefSeq" id="WP_103725355.1">
    <property type="nucleotide sequence ID" value="NZ_PQNY01000004.1"/>
</dbReference>
<dbReference type="Proteomes" id="UP000237056">
    <property type="component" value="Unassembled WGS sequence"/>
</dbReference>
<dbReference type="AlphaFoldDB" id="A0A2S4N9B6"/>
<accession>A0A2S4N9B6</accession>
<comment type="caution">
    <text evidence="2">The sequence shown here is derived from an EMBL/GenBank/DDBJ whole genome shotgun (WGS) entry which is preliminary data.</text>
</comment>
<feature type="chain" id="PRO_5015714674" evidence="1">
    <location>
        <begin position="21"/>
        <end position="294"/>
    </location>
</feature>
<evidence type="ECO:0000256" key="1">
    <source>
        <dbReference type="SAM" id="SignalP"/>
    </source>
</evidence>
<keyword evidence="3" id="KW-1185">Reference proteome</keyword>
<name>A0A2S4N9B6_9FLAO</name>
<protein>
    <submittedName>
        <fullName evidence="2">Uncharacterized protein</fullName>
    </submittedName>
</protein>
<reference evidence="2 3" key="1">
    <citation type="submission" date="2018-01" db="EMBL/GenBank/DDBJ databases">
        <title>Genomic Encyclopedia of Type Strains, Phase I: the one thousand microbial genomes (KMG-I) project.</title>
        <authorList>
            <person name="Goeker M."/>
        </authorList>
    </citation>
    <scope>NUCLEOTIDE SEQUENCE [LARGE SCALE GENOMIC DNA]</scope>
    <source>
        <strain evidence="2 3">DSM 17960</strain>
    </source>
</reference>
<feature type="signal peptide" evidence="1">
    <location>
        <begin position="1"/>
        <end position="20"/>
    </location>
</feature>
<dbReference type="EMBL" id="PQNY01000004">
    <property type="protein sequence ID" value="POS02286.1"/>
    <property type="molecule type" value="Genomic_DNA"/>
</dbReference>
<evidence type="ECO:0000313" key="2">
    <source>
        <dbReference type="EMBL" id="POS02286.1"/>
    </source>
</evidence>
<organism evidence="2 3">
    <name type="scientific">Flavobacterium croceum DSM 17960</name>
    <dbReference type="NCBI Taxonomy" id="1121886"/>
    <lineage>
        <taxon>Bacteria</taxon>
        <taxon>Pseudomonadati</taxon>
        <taxon>Bacteroidota</taxon>
        <taxon>Flavobacteriia</taxon>
        <taxon>Flavobacteriales</taxon>
        <taxon>Flavobacteriaceae</taxon>
        <taxon>Flavobacterium</taxon>
    </lineage>
</organism>
<evidence type="ECO:0000313" key="3">
    <source>
        <dbReference type="Proteomes" id="UP000237056"/>
    </source>
</evidence>
<keyword evidence="1" id="KW-0732">Signal</keyword>
<gene>
    <name evidence="2" type="ORF">Q361_1045</name>
</gene>
<proteinExistence type="predicted"/>
<dbReference type="OrthoDB" id="1151326at2"/>
<sequence>MKTKLSFFMLLLSIAMYSQLAGKKIKTPITAIDNHVYSIGDSLSIGFPSKGEIFQYVGIYKFESGFSTATKVIGVLAGDKVEKNEIVLAKKDLSKLKAKIIHFQDIKNTLFASLEYKDGYRILIQLNEALKSREIISNSKEYNDKFLENTTADINSDKTIIKSFNSDYKLQLVSCIGNKNDQTVTVNLLVSHKLPHQSISFGHYVGDGNNLVYDFSGNFYPLKSVKFGSSSQLGIYNGKLPTNVPINISLTYKQILPEVKELSFLTSNFSFGAFDDYHKENGVLEISNLKIDWK</sequence>